<dbReference type="Pfam" id="PF20148">
    <property type="entry name" value="DUF6531"/>
    <property type="match status" value="1"/>
</dbReference>
<dbReference type="InterPro" id="IPR050708">
    <property type="entry name" value="T6SS_VgrG/RHS"/>
</dbReference>
<proteinExistence type="predicted"/>
<dbReference type="NCBIfam" id="TIGR01643">
    <property type="entry name" value="YD_repeat_2x"/>
    <property type="match status" value="6"/>
</dbReference>
<dbReference type="InterPro" id="IPR025968">
    <property type="entry name" value="YwqJ_deaminase"/>
</dbReference>
<dbReference type="RefSeq" id="WP_272098426.1">
    <property type="nucleotide sequence ID" value="NZ_JAQNDK010000003.1"/>
</dbReference>
<protein>
    <submittedName>
        <fullName evidence="5">DUF6531 domain-containing protein</fullName>
    </submittedName>
</protein>
<evidence type="ECO:0000313" key="5">
    <source>
        <dbReference type="EMBL" id="MDC0681374.1"/>
    </source>
</evidence>
<reference evidence="5 6" key="1">
    <citation type="submission" date="2023-01" db="EMBL/GenBank/DDBJ databases">
        <title>Minimal conservation of predation-associated metabolite biosynthetic gene clusters underscores biosynthetic potential of Myxococcota including descriptions for ten novel species: Archangium lansinium sp. nov., Myxococcus landrumus sp. nov., Nannocystis bai.</title>
        <authorList>
            <person name="Ahearne A."/>
            <person name="Stevens C."/>
            <person name="Dowd S."/>
        </authorList>
    </citation>
    <scope>NUCLEOTIDE SEQUENCE [LARGE SCALE GENOMIC DNA]</scope>
    <source>
        <strain evidence="5 6">WIWO2</strain>
    </source>
</reference>
<dbReference type="Pfam" id="PF05593">
    <property type="entry name" value="RHS_repeat"/>
    <property type="match status" value="2"/>
</dbReference>
<dbReference type="PRINTS" id="PR00394">
    <property type="entry name" value="RHSPROTEIN"/>
</dbReference>
<feature type="domain" description="Teneurin-like YD-shell" evidence="4">
    <location>
        <begin position="479"/>
        <end position="624"/>
    </location>
</feature>
<feature type="domain" description="Teneurin-like YD-shell" evidence="4">
    <location>
        <begin position="645"/>
        <end position="789"/>
    </location>
</feature>
<dbReference type="PANTHER" id="PTHR32305:SF15">
    <property type="entry name" value="PROTEIN RHSA-RELATED"/>
    <property type="match status" value="1"/>
</dbReference>
<dbReference type="Pfam" id="PF14431">
    <property type="entry name" value="YwqJ-deaminase"/>
    <property type="match status" value="1"/>
</dbReference>
<feature type="region of interest" description="Disordered" evidence="2">
    <location>
        <begin position="31"/>
        <end position="68"/>
    </location>
</feature>
<evidence type="ECO:0000256" key="1">
    <source>
        <dbReference type="ARBA" id="ARBA00022737"/>
    </source>
</evidence>
<evidence type="ECO:0000313" key="6">
    <source>
        <dbReference type="Proteomes" id="UP001217485"/>
    </source>
</evidence>
<dbReference type="PANTHER" id="PTHR32305">
    <property type="match status" value="1"/>
</dbReference>
<feature type="domain" description="DUF6531" evidence="3">
    <location>
        <begin position="88"/>
        <end position="157"/>
    </location>
</feature>
<name>A0ABT5C6I7_9BACT</name>
<comment type="caution">
    <text evidence="5">The sequence shown here is derived from an EMBL/GenBank/DDBJ whole genome shotgun (WGS) entry which is preliminary data.</text>
</comment>
<dbReference type="Gene3D" id="3.90.930.1">
    <property type="match status" value="1"/>
</dbReference>
<organism evidence="5 6">
    <name type="scientific">Sorangium atrum</name>
    <dbReference type="NCBI Taxonomy" id="2995308"/>
    <lineage>
        <taxon>Bacteria</taxon>
        <taxon>Pseudomonadati</taxon>
        <taxon>Myxococcota</taxon>
        <taxon>Polyangia</taxon>
        <taxon>Polyangiales</taxon>
        <taxon>Polyangiaceae</taxon>
        <taxon>Sorangium</taxon>
    </lineage>
</organism>
<dbReference type="InterPro" id="IPR006530">
    <property type="entry name" value="YD"/>
</dbReference>
<gene>
    <name evidence="5" type="ORF">POL72_26780</name>
</gene>
<dbReference type="InterPro" id="IPR056823">
    <property type="entry name" value="TEN-like_YD-shell"/>
</dbReference>
<dbReference type="InterPro" id="IPR031325">
    <property type="entry name" value="RHS_repeat"/>
</dbReference>
<keyword evidence="6" id="KW-1185">Reference proteome</keyword>
<evidence type="ECO:0000259" key="4">
    <source>
        <dbReference type="Pfam" id="PF25023"/>
    </source>
</evidence>
<sequence length="1320" mass="144114">MARTAPVPNIPAIPGMNPGVFIMGGGGAGGGGGGAGGNGSGGKQGGNGSNGGKDASGGGKSACGSAGGDGAGCPNHHGGKKSGMAAKGDPVDVVTGRVFTIPAVDVELPGPLPLSIVRSYTTAAFERDVGLGFGWSHSLAWEIEERQRIIRVWTDDGPVDVEAMPVGAGAPGPHGWVLAREERGFVLDTGDDRWHVFAEATGKRYRLTAIKDRYNNEIRLSYRDGVLAEITDSVGRIVRVRRTPDGRIGAFEIKNARERGVWVPLAQYSYDAAGDLSSATDADGYTTRYTYQEHLLTSHTSPTGLTFSFRYDDRRRCVETWGAYDDGPDRSLAEDVPTHLADGKTVARGIYHCKLEFGEDGYVEVADSIAVHRYFGNRFGKLDKAVSAGAVFSRTYDEHGHLRTFIDPVGAMTVWQRDRLGRELSITDPLGRMTKIERDPDGHVRRAIDPAGGVTEIGRTPDGLIWTDPLGAVFQVRQDGRGRLIETVAPNGGRTTYLYDDLGNMVEKTDALGGKTQLAYDYWGRCRSIRDTSGAVLSYTYDNRGNLTGVYRPDGGTTRYEYDGMGDCTAVLQPNQQVTRFVRGGFHKLCEVHKPNGESTRFRYNREGRLVEIQNALGERHRIELNTAGMVTSERGFDGRVSRTKYDYNGRIISFQNAAGERTEYTYDLAGQLIARTFDDGSVERFTYDARGDLIAADSPAGSFTYERNAVGWVVSETQIVGGEAATIRRTFDLMGDVVERTTSLGHSARWIRNVGGLAERVILDGRDEIRIAYDAAGREVCRALPRGGRIESVWDVMDRLVERRVCSPSSRVHVGPNEPEWVGPAPASVTVHHAYRYSPASELVEAWDQAYGTRRFEYDPASQILANVPEHERAELFRYDACGNVFDVAAGKQDRSYGPGNRLLRKGDTELLWDDDARLKETRARTSAGALDVTRYAWDARGLLQSVERADGTVVEFSYDPDARRVAKRVSRRLSTGELRPESATRFVWDGAELVHEIRQVTGDAAAPAVPTVDARTYVFEAGAPWAQRAGDGEWYHYLNDEIGTPERLVGPDGAVACELRRSAWGKVEPARSALAPVSTPIRFRGQYWDDEIGLCYNRNRYYDPEAGRYISADPIGIFGGLNGFAYAENQPTRLIDPDGLMAKASSEIETAGGKRHRGSSAFGGPLDPALQTAVDNAHKKFDDGQVAGPKPSSAGQCAEIEALNNLAKDIRQDRQKNGKTLKDPAAEDTEIRKEMQKQVKEGKMTTKTDKDGLLMDPCKFCAQVMRELGLHPANNGGTGKKNGVIGSDGKAWNGNVWHKGRSMPFRTAPSSTPPFAGT</sequence>
<dbReference type="NCBIfam" id="TIGR03696">
    <property type="entry name" value="Rhs_assc_core"/>
    <property type="match status" value="1"/>
</dbReference>
<dbReference type="InterPro" id="IPR045351">
    <property type="entry name" value="DUF6531"/>
</dbReference>
<accession>A0ABT5C6I7</accession>
<dbReference type="Gene3D" id="2.180.10.10">
    <property type="entry name" value="RHS repeat-associated core"/>
    <property type="match status" value="2"/>
</dbReference>
<feature type="domain" description="Teneurin-like YD-shell" evidence="4">
    <location>
        <begin position="855"/>
        <end position="1115"/>
    </location>
</feature>
<dbReference type="Pfam" id="PF25023">
    <property type="entry name" value="TEN_YD-shell"/>
    <property type="match status" value="3"/>
</dbReference>
<keyword evidence="1" id="KW-0677">Repeat</keyword>
<dbReference type="Proteomes" id="UP001217485">
    <property type="component" value="Unassembled WGS sequence"/>
</dbReference>
<dbReference type="InterPro" id="IPR022385">
    <property type="entry name" value="Rhs_assc_core"/>
</dbReference>
<evidence type="ECO:0000259" key="3">
    <source>
        <dbReference type="Pfam" id="PF20148"/>
    </source>
</evidence>
<evidence type="ECO:0000256" key="2">
    <source>
        <dbReference type="SAM" id="MobiDB-lite"/>
    </source>
</evidence>
<dbReference type="EMBL" id="JAQNDK010000003">
    <property type="protein sequence ID" value="MDC0681374.1"/>
    <property type="molecule type" value="Genomic_DNA"/>
</dbReference>